<gene>
    <name evidence="3" type="ORF">Z518_05811</name>
</gene>
<dbReference type="Pfam" id="PF06985">
    <property type="entry name" value="HET"/>
    <property type="match status" value="1"/>
</dbReference>
<evidence type="ECO:0000259" key="2">
    <source>
        <dbReference type="Pfam" id="PF06985"/>
    </source>
</evidence>
<dbReference type="EMBL" id="KN847478">
    <property type="protein sequence ID" value="KIX04940.1"/>
    <property type="molecule type" value="Genomic_DNA"/>
</dbReference>
<dbReference type="VEuPathDB" id="FungiDB:Z518_05811"/>
<dbReference type="PANTHER" id="PTHR33112">
    <property type="entry name" value="DOMAIN PROTEIN, PUTATIVE-RELATED"/>
    <property type="match status" value="1"/>
</dbReference>
<dbReference type="AlphaFoldDB" id="A0A0D2J781"/>
<evidence type="ECO:0000313" key="4">
    <source>
        <dbReference type="Proteomes" id="UP000053617"/>
    </source>
</evidence>
<dbReference type="STRING" id="1442369.A0A0D2J781"/>
<dbReference type="InterPro" id="IPR010730">
    <property type="entry name" value="HET"/>
</dbReference>
<evidence type="ECO:0000313" key="3">
    <source>
        <dbReference type="EMBL" id="KIX04940.1"/>
    </source>
</evidence>
<keyword evidence="4" id="KW-1185">Reference proteome</keyword>
<accession>A0A0D2J781</accession>
<dbReference type="HOGENOM" id="CLU_002639_5_1_1"/>
<organism evidence="3 4">
    <name type="scientific">Rhinocladiella mackenziei CBS 650.93</name>
    <dbReference type="NCBI Taxonomy" id="1442369"/>
    <lineage>
        <taxon>Eukaryota</taxon>
        <taxon>Fungi</taxon>
        <taxon>Dikarya</taxon>
        <taxon>Ascomycota</taxon>
        <taxon>Pezizomycotina</taxon>
        <taxon>Eurotiomycetes</taxon>
        <taxon>Chaetothyriomycetidae</taxon>
        <taxon>Chaetothyriales</taxon>
        <taxon>Herpotrichiellaceae</taxon>
        <taxon>Rhinocladiella</taxon>
    </lineage>
</organism>
<proteinExistence type="predicted"/>
<reference evidence="3 4" key="1">
    <citation type="submission" date="2015-01" db="EMBL/GenBank/DDBJ databases">
        <title>The Genome Sequence of Rhinocladiella mackenzie CBS 650.93.</title>
        <authorList>
            <consortium name="The Broad Institute Genomics Platform"/>
            <person name="Cuomo C."/>
            <person name="de Hoog S."/>
            <person name="Gorbushina A."/>
            <person name="Stielow B."/>
            <person name="Teixiera M."/>
            <person name="Abouelleil A."/>
            <person name="Chapman S.B."/>
            <person name="Priest M."/>
            <person name="Young S.K."/>
            <person name="Wortman J."/>
            <person name="Nusbaum C."/>
            <person name="Birren B."/>
        </authorList>
    </citation>
    <scope>NUCLEOTIDE SEQUENCE [LARGE SCALE GENOMIC DNA]</scope>
    <source>
        <strain evidence="3 4">CBS 650.93</strain>
    </source>
</reference>
<evidence type="ECO:0000256" key="1">
    <source>
        <dbReference type="SAM" id="MobiDB-lite"/>
    </source>
</evidence>
<protein>
    <submittedName>
        <fullName evidence="3">Rhinocladiella mackenziei CBS 650.93 unplaced genomic scaffold supercont1.4, whole genome shotgun sequence</fullName>
    </submittedName>
</protein>
<dbReference type="Proteomes" id="UP000053617">
    <property type="component" value="Unassembled WGS sequence"/>
</dbReference>
<name>A0A0D2J781_9EURO</name>
<sequence length="698" mass="78889">MLCDDCRELIRQADRAFTSSEDSSHSAVKREVTTTEFQTALHGKCYLCTRLLIQLGDAKWWHILSDLPDRNLVAFDKSASCHPPSLILGPLSSPKPPPPIFEEVKSATTTSDPRVLDLIVYWLESCTSPLAHPLCNRQIQQPLSYPSRLIDVAPENTPAGYWRLVEVAMGHITGPYMTLSHRWGSGTVKLEHRTQADMLRGMPLSVLPGTYQDAIRVARHLAVRYLWIDSMCIFQDERLDIQKEASRMAEVFGNALGNISALSGKHDGLFCTRSPELVNSDSVLLNQDGLRLNRSYLMNDLQLWRGELLHMPLTTRGWVLQEEVLAPRTIYFGARQVLWDCAEFRACETYPFLQRKMPLQQPAHFNQKHQFLHDEEIAPITSVLQVARASLHDRDHDHASELFLPGQQQMLFDVWTRFVAHYSLRVLTFPVDKLLAIAGVSKLFGMVMRDRSVAGLWRLHLMEGLLWYIRMNTSTSPPAAYRAPSWSWAASDGYVIHAEPFNTSWTVARALNIECQTVGGDEFGMVASAKLEIQAPCLHMSVDEQGEWTASYLKYKVPRLIVRLDTTEGFSSTGEFLGVIIRTTAYRLTDNQAGPGMRIRTAASTNKILLAAQGIIITPAGHRQHLGIVGAEYRRIGYFALEDRKSGSLTPKWVPEDCRIFPEPQPQPSRSEDGQGQGNLKEFEFDKPYEHLRVLEII</sequence>
<dbReference type="GeneID" id="25293882"/>
<feature type="domain" description="Heterokaryon incompatibility" evidence="2">
    <location>
        <begin position="176"/>
        <end position="322"/>
    </location>
</feature>
<feature type="region of interest" description="Disordered" evidence="1">
    <location>
        <begin position="660"/>
        <end position="684"/>
    </location>
</feature>
<dbReference type="PANTHER" id="PTHR33112:SF10">
    <property type="entry name" value="TOL"/>
    <property type="match status" value="1"/>
</dbReference>
<dbReference type="RefSeq" id="XP_013272076.1">
    <property type="nucleotide sequence ID" value="XM_013416622.1"/>
</dbReference>
<dbReference type="OrthoDB" id="5125733at2759"/>